<dbReference type="InterPro" id="IPR013785">
    <property type="entry name" value="Aldolase_TIM"/>
</dbReference>
<proteinExistence type="predicted"/>
<accession>A0ABP6ZM70</accession>
<protein>
    <submittedName>
        <fullName evidence="2">3-keto-5-aminohexanoate cleavage protein</fullName>
    </submittedName>
</protein>
<dbReference type="PANTHER" id="PTHR37418:SF1">
    <property type="entry name" value="3-KETO-5-AMINOHEXANOATE CLEAVAGE PROTEIN"/>
    <property type="match status" value="1"/>
</dbReference>
<dbReference type="Pfam" id="PF05853">
    <property type="entry name" value="BKACE"/>
    <property type="match status" value="1"/>
</dbReference>
<sequence>MLKACLNGSRTRSEHPGLPVTPDQLAAAAREAVEAGADALHLHPRGRDAAESLRAADVAAAVSAVRQACPGIPVGVSTGLWITARDVSARRDLVEGWSALRAFERPDFASVNLSEPGRLELAATLHTIGIGVEAGVWSNRDAQLLASARPAGIIRVLVEIIDVPPENAVAEADAILREFGDPGVPVLLHGEQEACWPVLRHAVALGLDTRIGLEDTLTGPDGGPVTGNADLTRRARELINT</sequence>
<name>A0ABP6ZM70_9ACTN</name>
<organism evidence="2 3">
    <name type="scientific">Kineosporia mesophila</name>
    <dbReference type="NCBI Taxonomy" id="566012"/>
    <lineage>
        <taxon>Bacteria</taxon>
        <taxon>Bacillati</taxon>
        <taxon>Actinomycetota</taxon>
        <taxon>Actinomycetes</taxon>
        <taxon>Kineosporiales</taxon>
        <taxon>Kineosporiaceae</taxon>
        <taxon>Kineosporia</taxon>
    </lineage>
</organism>
<dbReference type="InterPro" id="IPR008567">
    <property type="entry name" value="BKACE"/>
</dbReference>
<feature type="region of interest" description="Disordered" evidence="1">
    <location>
        <begin position="1"/>
        <end position="20"/>
    </location>
</feature>
<dbReference type="Gene3D" id="3.20.20.70">
    <property type="entry name" value="Aldolase class I"/>
    <property type="match status" value="2"/>
</dbReference>
<dbReference type="PANTHER" id="PTHR37418">
    <property type="entry name" value="3-KETO-5-AMINOHEXANOATE CLEAVAGE ENZYME-RELATED"/>
    <property type="match status" value="1"/>
</dbReference>
<comment type="caution">
    <text evidence="2">The sequence shown here is derived from an EMBL/GenBank/DDBJ whole genome shotgun (WGS) entry which is preliminary data.</text>
</comment>
<keyword evidence="3" id="KW-1185">Reference proteome</keyword>
<evidence type="ECO:0000256" key="1">
    <source>
        <dbReference type="SAM" id="MobiDB-lite"/>
    </source>
</evidence>
<evidence type="ECO:0000313" key="2">
    <source>
        <dbReference type="EMBL" id="GAA3611897.1"/>
    </source>
</evidence>
<dbReference type="Proteomes" id="UP001501074">
    <property type="component" value="Unassembled WGS sequence"/>
</dbReference>
<gene>
    <name evidence="2" type="ORF">GCM10022223_30000</name>
</gene>
<dbReference type="EMBL" id="BAAAZO010000004">
    <property type="protein sequence ID" value="GAA3611897.1"/>
    <property type="molecule type" value="Genomic_DNA"/>
</dbReference>
<dbReference type="SUPFAM" id="SSF51395">
    <property type="entry name" value="FMN-linked oxidoreductases"/>
    <property type="match status" value="1"/>
</dbReference>
<reference evidence="3" key="1">
    <citation type="journal article" date="2019" name="Int. J. Syst. Evol. Microbiol.">
        <title>The Global Catalogue of Microorganisms (GCM) 10K type strain sequencing project: providing services to taxonomists for standard genome sequencing and annotation.</title>
        <authorList>
            <consortium name="The Broad Institute Genomics Platform"/>
            <consortium name="The Broad Institute Genome Sequencing Center for Infectious Disease"/>
            <person name="Wu L."/>
            <person name="Ma J."/>
        </authorList>
    </citation>
    <scope>NUCLEOTIDE SEQUENCE [LARGE SCALE GENOMIC DNA]</scope>
    <source>
        <strain evidence="3">JCM 16902</strain>
    </source>
</reference>
<dbReference type="RefSeq" id="WP_231482138.1">
    <property type="nucleotide sequence ID" value="NZ_BAAAZO010000004.1"/>
</dbReference>
<evidence type="ECO:0000313" key="3">
    <source>
        <dbReference type="Proteomes" id="UP001501074"/>
    </source>
</evidence>